<reference evidence="1 2" key="1">
    <citation type="submission" date="2021-05" db="EMBL/GenBank/DDBJ databases">
        <title>Novel species in genus Cellulomonas.</title>
        <authorList>
            <person name="Zhang G."/>
        </authorList>
    </citation>
    <scope>NUCLEOTIDE SEQUENCE [LARGE SCALE GENOMIC DNA]</scope>
    <source>
        <strain evidence="2">zg-ZUI222</strain>
    </source>
</reference>
<protein>
    <submittedName>
        <fullName evidence="1">Uncharacterized protein</fullName>
    </submittedName>
</protein>
<sequence length="129" mass="14457">MGTYWDLDALRDLYLEDSWILDVVARPGIVELTADFVLLESHPLYRTPAAGEQYCYQRGTLRFAGVRSLSWEHQSEVCPAVDATGERDYGSIDTLDRSADTFTLIGDFGRMVIDAPEPSVELRSGRRGP</sequence>
<evidence type="ECO:0000313" key="2">
    <source>
        <dbReference type="Proteomes" id="UP000677804"/>
    </source>
</evidence>
<proteinExistence type="predicted"/>
<organism evidence="1 2">
    <name type="scientific">Cellulomonas wangleii</name>
    <dbReference type="NCBI Taxonomy" id="2816956"/>
    <lineage>
        <taxon>Bacteria</taxon>
        <taxon>Bacillati</taxon>
        <taxon>Actinomycetota</taxon>
        <taxon>Actinomycetes</taxon>
        <taxon>Micrococcales</taxon>
        <taxon>Cellulomonadaceae</taxon>
        <taxon>Cellulomonas</taxon>
    </lineage>
</organism>
<dbReference type="EMBL" id="CP074405">
    <property type="protein sequence ID" value="QVI62546.1"/>
    <property type="molecule type" value="Genomic_DNA"/>
</dbReference>
<keyword evidence="2" id="KW-1185">Reference proteome</keyword>
<dbReference type="Proteomes" id="UP000677804">
    <property type="component" value="Chromosome"/>
</dbReference>
<gene>
    <name evidence="1" type="ORF">KG103_00890</name>
</gene>
<evidence type="ECO:0000313" key="1">
    <source>
        <dbReference type="EMBL" id="QVI62546.1"/>
    </source>
</evidence>
<accession>A0ABX8D7T3</accession>
<dbReference type="RefSeq" id="WP_207340207.1">
    <property type="nucleotide sequence ID" value="NZ_CP074405.1"/>
</dbReference>
<name>A0ABX8D7T3_9CELL</name>